<reference evidence="4" key="1">
    <citation type="journal article" date="2023" name="Science">
        <title>Genome structures resolve the early diversification of teleost fishes.</title>
        <authorList>
            <person name="Parey E."/>
            <person name="Louis A."/>
            <person name="Montfort J."/>
            <person name="Bouchez O."/>
            <person name="Roques C."/>
            <person name="Iampietro C."/>
            <person name="Lluch J."/>
            <person name="Castinel A."/>
            <person name="Donnadieu C."/>
            <person name="Desvignes T."/>
            <person name="Floi Bucao C."/>
            <person name="Jouanno E."/>
            <person name="Wen M."/>
            <person name="Mejri S."/>
            <person name="Dirks R."/>
            <person name="Jansen H."/>
            <person name="Henkel C."/>
            <person name="Chen W.J."/>
            <person name="Zahm M."/>
            <person name="Cabau C."/>
            <person name="Klopp C."/>
            <person name="Thompson A.W."/>
            <person name="Robinson-Rechavi M."/>
            <person name="Braasch I."/>
            <person name="Lecointre G."/>
            <person name="Bobe J."/>
            <person name="Postlethwait J.H."/>
            <person name="Berthelot C."/>
            <person name="Roest Crollius H."/>
            <person name="Guiguen Y."/>
        </authorList>
    </citation>
    <scope>NUCLEOTIDE SEQUENCE</scope>
    <source>
        <strain evidence="4">WJC10195</strain>
    </source>
</reference>
<dbReference type="OrthoDB" id="9887337at2759"/>
<protein>
    <submittedName>
        <fullName evidence="4">Uncharacterized protein</fullName>
    </submittedName>
</protein>
<dbReference type="PANTHER" id="PTHR15941:SF16">
    <property type="entry name" value="MYOZENIN 3A-RELATED"/>
    <property type="match status" value="1"/>
</dbReference>
<dbReference type="GO" id="GO:0030018">
    <property type="term" value="C:Z disc"/>
    <property type="evidence" value="ECO:0007669"/>
    <property type="project" value="InterPro"/>
</dbReference>
<accession>A0A9Q1IN78</accession>
<dbReference type="GO" id="GO:0003779">
    <property type="term" value="F:actin binding"/>
    <property type="evidence" value="ECO:0007669"/>
    <property type="project" value="TreeGrafter"/>
</dbReference>
<evidence type="ECO:0000313" key="5">
    <source>
        <dbReference type="Proteomes" id="UP001152622"/>
    </source>
</evidence>
<dbReference type="PANTHER" id="PTHR15941">
    <property type="entry name" value="MYOZENIN"/>
    <property type="match status" value="1"/>
</dbReference>
<dbReference type="GO" id="GO:0015629">
    <property type="term" value="C:actin cytoskeleton"/>
    <property type="evidence" value="ECO:0007669"/>
    <property type="project" value="TreeGrafter"/>
</dbReference>
<sequence length="251" mass="27978">MIQLSYRDLAKQRQQQAGDWNREVQGVHLDLGRKISVPKDLMMEELQLKSNRGSLMFHERLKRVERFTVENANSPKSAGQAGQAGEPAQGATQPDGTQEGKENFHTGNFIGPAGKTSLLSSLKRTVAKNGSPDVLAPGYSGPLKGIPHERFNFTVIPKSYHCPWQEHLRDSKNILVTMNVRLPEAPYKITPANYKCFNRAPTPFGGANGNMRIPEFELTVADTEPNPAWDRLCKRPDFNRAPQGWGESAEL</sequence>
<dbReference type="Pfam" id="PF05556">
    <property type="entry name" value="Calsarcin"/>
    <property type="match status" value="1"/>
</dbReference>
<dbReference type="InterPro" id="IPR008438">
    <property type="entry name" value="MYOZ"/>
</dbReference>
<keyword evidence="2" id="KW-0597">Phosphoprotein</keyword>
<name>A0A9Q1IN78_SYNKA</name>
<comment type="caution">
    <text evidence="4">The sequence shown here is derived from an EMBL/GenBank/DDBJ whole genome shotgun (WGS) entry which is preliminary data.</text>
</comment>
<proteinExistence type="inferred from homology"/>
<feature type="region of interest" description="Disordered" evidence="3">
    <location>
        <begin position="73"/>
        <end position="110"/>
    </location>
</feature>
<dbReference type="EMBL" id="JAINUF010000010">
    <property type="protein sequence ID" value="KAJ8348163.1"/>
    <property type="molecule type" value="Genomic_DNA"/>
</dbReference>
<evidence type="ECO:0000256" key="1">
    <source>
        <dbReference type="ARBA" id="ARBA00009126"/>
    </source>
</evidence>
<feature type="compositionally biased region" description="Low complexity" evidence="3">
    <location>
        <begin position="78"/>
        <end position="93"/>
    </location>
</feature>
<evidence type="ECO:0000256" key="2">
    <source>
        <dbReference type="ARBA" id="ARBA00022553"/>
    </source>
</evidence>
<dbReference type="Proteomes" id="UP001152622">
    <property type="component" value="Chromosome 10"/>
</dbReference>
<gene>
    <name evidence="4" type="ORF">SKAU_G00267520</name>
</gene>
<dbReference type="GO" id="GO:0051373">
    <property type="term" value="F:FATZ binding"/>
    <property type="evidence" value="ECO:0007669"/>
    <property type="project" value="TreeGrafter"/>
</dbReference>
<evidence type="ECO:0000313" key="4">
    <source>
        <dbReference type="EMBL" id="KAJ8348163.1"/>
    </source>
</evidence>
<keyword evidence="5" id="KW-1185">Reference proteome</keyword>
<organism evidence="4 5">
    <name type="scientific">Synaphobranchus kaupii</name>
    <name type="common">Kaup's arrowtooth eel</name>
    <dbReference type="NCBI Taxonomy" id="118154"/>
    <lineage>
        <taxon>Eukaryota</taxon>
        <taxon>Metazoa</taxon>
        <taxon>Chordata</taxon>
        <taxon>Craniata</taxon>
        <taxon>Vertebrata</taxon>
        <taxon>Euteleostomi</taxon>
        <taxon>Actinopterygii</taxon>
        <taxon>Neopterygii</taxon>
        <taxon>Teleostei</taxon>
        <taxon>Anguilliformes</taxon>
        <taxon>Synaphobranchidae</taxon>
        <taxon>Synaphobranchus</taxon>
    </lineage>
</organism>
<dbReference type="GO" id="GO:0031433">
    <property type="term" value="F:telethonin binding"/>
    <property type="evidence" value="ECO:0007669"/>
    <property type="project" value="TreeGrafter"/>
</dbReference>
<comment type="similarity">
    <text evidence="1">Belongs to the myozenin family.</text>
</comment>
<evidence type="ECO:0000256" key="3">
    <source>
        <dbReference type="SAM" id="MobiDB-lite"/>
    </source>
</evidence>
<dbReference type="AlphaFoldDB" id="A0A9Q1IN78"/>